<dbReference type="PANTHER" id="PTHR34719">
    <property type="entry name" value="NICKEL-RESPONSIVE REGULATOR"/>
    <property type="match status" value="1"/>
</dbReference>
<evidence type="ECO:0000256" key="4">
    <source>
        <dbReference type="ARBA" id="ARBA00023015"/>
    </source>
</evidence>
<feature type="binding site" evidence="7">
    <location>
        <position position="78"/>
    </location>
    <ligand>
        <name>Ni(2+)</name>
        <dbReference type="ChEBI" id="CHEBI:49786"/>
    </ligand>
</feature>
<feature type="domain" description="Transcription factor NikR nickel binding C-terminal" evidence="9">
    <location>
        <begin position="55"/>
        <end position="130"/>
    </location>
</feature>
<dbReference type="InterPro" id="IPR002145">
    <property type="entry name" value="CopG"/>
</dbReference>
<dbReference type="NCBIfam" id="NF002169">
    <property type="entry name" value="PRK01002.1"/>
    <property type="match status" value="1"/>
</dbReference>
<dbReference type="RefSeq" id="WP_093882978.1">
    <property type="nucleotide sequence ID" value="NZ_FOBS01000007.1"/>
</dbReference>
<dbReference type="SUPFAM" id="SSF55021">
    <property type="entry name" value="ACT-like"/>
    <property type="match status" value="1"/>
</dbReference>
<reference evidence="10 11" key="1">
    <citation type="submission" date="2016-10" db="EMBL/GenBank/DDBJ databases">
        <authorList>
            <person name="de Groot N.N."/>
        </authorList>
    </citation>
    <scope>NUCLEOTIDE SEQUENCE [LARGE SCALE GENOMIC DNA]</scope>
    <source>
        <strain evidence="10 11">DSM 8423</strain>
    </source>
</reference>
<keyword evidence="4 7" id="KW-0805">Transcription regulation</keyword>
<sequence length="137" mass="15668">MAEIVRFGVSLENTLLKQFDRLIKEQSYTNRSEAIRDLIRQELLKKEWTEDQEVAGAITYIYDHHQRDLLNRIIDVQHDFHEVIKSTQHIHLDHNNCLEIVAVKGNSTLISNLSNTLKALKGVRHGSLSISGIGQIA</sequence>
<proteinExistence type="inferred from homology"/>
<dbReference type="InterPro" id="IPR022988">
    <property type="entry name" value="Ni_resp_reg_NikR"/>
</dbReference>
<dbReference type="STRING" id="43775.SAMN04489760_107124"/>
<keyword evidence="6 7" id="KW-0804">Transcription</keyword>
<evidence type="ECO:0000259" key="9">
    <source>
        <dbReference type="Pfam" id="PF08753"/>
    </source>
</evidence>
<protein>
    <recommendedName>
        <fullName evidence="7">Putative nickel-responsive regulator</fullName>
    </recommendedName>
</protein>
<dbReference type="GO" id="GO:0016151">
    <property type="term" value="F:nickel cation binding"/>
    <property type="evidence" value="ECO:0007669"/>
    <property type="project" value="UniProtKB-UniRule"/>
</dbReference>
<dbReference type="GO" id="GO:0003700">
    <property type="term" value="F:DNA-binding transcription factor activity"/>
    <property type="evidence" value="ECO:0007669"/>
    <property type="project" value="UniProtKB-UniRule"/>
</dbReference>
<dbReference type="InterPro" id="IPR045865">
    <property type="entry name" value="ACT-like_dom_sf"/>
</dbReference>
<comment type="cofactor">
    <cofactor evidence="7">
        <name>Ni(2+)</name>
        <dbReference type="ChEBI" id="CHEBI:49786"/>
    </cofactor>
    <text evidence="7">Binds 1 nickel ion per subunit.</text>
</comment>
<evidence type="ECO:0000313" key="11">
    <source>
        <dbReference type="Proteomes" id="UP000198744"/>
    </source>
</evidence>
<dbReference type="InterPro" id="IPR014864">
    <property type="entry name" value="TF_NikR_Ni-bd_C"/>
</dbReference>
<gene>
    <name evidence="10" type="ORF">SAMN04489760_107124</name>
</gene>
<dbReference type="GO" id="GO:0010045">
    <property type="term" value="P:response to nickel cation"/>
    <property type="evidence" value="ECO:0007669"/>
    <property type="project" value="InterPro"/>
</dbReference>
<comment type="similarity">
    <text evidence="1 7">Belongs to the transcriptional regulatory CopG/NikR family.</text>
</comment>
<dbReference type="EMBL" id="FOBS01000007">
    <property type="protein sequence ID" value="SEM23909.1"/>
    <property type="molecule type" value="Genomic_DNA"/>
</dbReference>
<feature type="domain" description="Ribbon-helix-helix protein CopG" evidence="8">
    <location>
        <begin position="5"/>
        <end position="45"/>
    </location>
</feature>
<dbReference type="OrthoDB" id="9806294at2"/>
<keyword evidence="11" id="KW-1185">Reference proteome</keyword>
<evidence type="ECO:0000256" key="6">
    <source>
        <dbReference type="ARBA" id="ARBA00023163"/>
    </source>
</evidence>
<dbReference type="AlphaFoldDB" id="A0A1H7WSJ6"/>
<dbReference type="InterPro" id="IPR027271">
    <property type="entry name" value="Acetolactate_synth/TF_NikR_C"/>
</dbReference>
<feature type="binding site" evidence="7">
    <location>
        <position position="97"/>
    </location>
    <ligand>
        <name>Ni(2+)</name>
        <dbReference type="ChEBI" id="CHEBI:49786"/>
    </ligand>
</feature>
<dbReference type="GO" id="GO:0003677">
    <property type="term" value="F:DNA binding"/>
    <property type="evidence" value="ECO:0007669"/>
    <property type="project" value="UniProtKB-KW"/>
</dbReference>
<comment type="function">
    <text evidence="7">Transcriptional regulator.</text>
</comment>
<dbReference type="NCBIfam" id="NF001884">
    <property type="entry name" value="PRK00630.1"/>
    <property type="match status" value="1"/>
</dbReference>
<evidence type="ECO:0000256" key="7">
    <source>
        <dbReference type="HAMAP-Rule" id="MF_00476"/>
    </source>
</evidence>
<evidence type="ECO:0000256" key="2">
    <source>
        <dbReference type="ARBA" id="ARBA00022596"/>
    </source>
</evidence>
<dbReference type="InterPro" id="IPR050192">
    <property type="entry name" value="CopG/NikR_regulator"/>
</dbReference>
<dbReference type="Pfam" id="PF08753">
    <property type="entry name" value="NikR_C"/>
    <property type="match status" value="1"/>
</dbReference>
<feature type="binding site" evidence="7">
    <location>
        <position position="91"/>
    </location>
    <ligand>
        <name>Ni(2+)</name>
        <dbReference type="ChEBI" id="CHEBI:49786"/>
    </ligand>
</feature>
<accession>A0A1H7WSJ6</accession>
<feature type="binding site" evidence="7">
    <location>
        <position position="89"/>
    </location>
    <ligand>
        <name>Ni(2+)</name>
        <dbReference type="ChEBI" id="CHEBI:49786"/>
    </ligand>
</feature>
<keyword evidence="2 7" id="KW-0533">Nickel</keyword>
<keyword evidence="3 7" id="KW-0479">Metal-binding</keyword>
<dbReference type="SUPFAM" id="SSF47598">
    <property type="entry name" value="Ribbon-helix-helix"/>
    <property type="match status" value="1"/>
</dbReference>
<dbReference type="Pfam" id="PF01402">
    <property type="entry name" value="RHH_1"/>
    <property type="match status" value="1"/>
</dbReference>
<dbReference type="PANTHER" id="PTHR34719:SF2">
    <property type="entry name" value="NICKEL-RESPONSIVE REGULATOR"/>
    <property type="match status" value="1"/>
</dbReference>
<evidence type="ECO:0000256" key="1">
    <source>
        <dbReference type="ARBA" id="ARBA00008478"/>
    </source>
</evidence>
<evidence type="ECO:0000259" key="8">
    <source>
        <dbReference type="Pfam" id="PF01402"/>
    </source>
</evidence>
<evidence type="ECO:0000256" key="5">
    <source>
        <dbReference type="ARBA" id="ARBA00023125"/>
    </source>
</evidence>
<keyword evidence="5 7" id="KW-0238">DNA-binding</keyword>
<dbReference type="HAMAP" id="MF_00476">
    <property type="entry name" value="NikR"/>
    <property type="match status" value="1"/>
</dbReference>
<dbReference type="Gene3D" id="1.10.1220.10">
    <property type="entry name" value="Met repressor-like"/>
    <property type="match status" value="1"/>
</dbReference>
<evidence type="ECO:0000313" key="10">
    <source>
        <dbReference type="EMBL" id="SEM23909.1"/>
    </source>
</evidence>
<evidence type="ECO:0000256" key="3">
    <source>
        <dbReference type="ARBA" id="ARBA00022723"/>
    </source>
</evidence>
<name>A0A1H7WSJ6_9BACT</name>
<dbReference type="NCBIfam" id="NF003381">
    <property type="entry name" value="PRK04460.1"/>
    <property type="match status" value="1"/>
</dbReference>
<dbReference type="Proteomes" id="UP000198744">
    <property type="component" value="Unassembled WGS sequence"/>
</dbReference>
<dbReference type="CDD" id="cd22231">
    <property type="entry name" value="RHH_NikR_HicB-like"/>
    <property type="match status" value="1"/>
</dbReference>
<dbReference type="InterPro" id="IPR010985">
    <property type="entry name" value="Ribbon_hlx_hlx"/>
</dbReference>
<dbReference type="NCBIfam" id="NF002815">
    <property type="entry name" value="PRK02967.1"/>
    <property type="match status" value="1"/>
</dbReference>
<dbReference type="InterPro" id="IPR013321">
    <property type="entry name" value="Arc_rbn_hlx_hlx"/>
</dbReference>
<dbReference type="Gene3D" id="3.30.70.1150">
    <property type="entry name" value="ACT-like. Chain A, domain 2"/>
    <property type="match status" value="1"/>
</dbReference>
<organism evidence="10 11">
    <name type="scientific">Syntrophus gentianae</name>
    <dbReference type="NCBI Taxonomy" id="43775"/>
    <lineage>
        <taxon>Bacteria</taxon>
        <taxon>Pseudomonadati</taxon>
        <taxon>Thermodesulfobacteriota</taxon>
        <taxon>Syntrophia</taxon>
        <taxon>Syntrophales</taxon>
        <taxon>Syntrophaceae</taxon>
        <taxon>Syntrophus</taxon>
    </lineage>
</organism>